<evidence type="ECO:0000313" key="2">
    <source>
        <dbReference type="EMBL" id="AIT10066.1"/>
    </source>
</evidence>
<dbReference type="HOGENOM" id="CLU_138438_0_0_6"/>
<sequence length="163" mass="18692">MEIRKATPQDFEKMLFIWSECISATCHFLTTSEIKKLEKIFEEKHLVDPEIQYFVQAVDGEVFGFACIKGKDLLFSPVDPRLFGKGLGEKMIEFLFREHGIDTTYVYSSDMHSLAFYTALGFVVEDKIEDIFFDNPYEINKLKLLISPVEAADKIAAKGKTPF</sequence>
<dbReference type="eggNOG" id="COG0456">
    <property type="taxonomic scope" value="Bacteria"/>
</dbReference>
<name>A0A097ER65_9GAMM</name>
<gene>
    <name evidence="2" type="ORF">LO80_08855</name>
</gene>
<dbReference type="OrthoDB" id="9789605at2"/>
<feature type="domain" description="N-acetyltransferase" evidence="1">
    <location>
        <begin position="1"/>
        <end position="146"/>
    </location>
</feature>
<organism evidence="2 3">
    <name type="scientific">Candidatus Francisella endociliophora</name>
    <dbReference type="NCBI Taxonomy" id="653937"/>
    <lineage>
        <taxon>Bacteria</taxon>
        <taxon>Pseudomonadati</taxon>
        <taxon>Pseudomonadota</taxon>
        <taxon>Gammaproteobacteria</taxon>
        <taxon>Thiotrichales</taxon>
        <taxon>Francisellaceae</taxon>
        <taxon>Francisella</taxon>
    </lineage>
</organism>
<accession>A0A097ER65</accession>
<dbReference type="Proteomes" id="UP000029672">
    <property type="component" value="Chromosome"/>
</dbReference>
<reference evidence="2 3" key="1">
    <citation type="submission" date="2014-10" db="EMBL/GenBank/DDBJ databases">
        <title>Whole genome sequence of Francisella endociliophora strain FSC1006, isolated from a laboratory culture of the marine ciliate Euplotes raikovi.</title>
        <authorList>
            <person name="Granberg M."/>
            <person name="Backman S."/>
            <person name="Lundmark E."/>
            <person name="Nilsson E."/>
            <person name="Karlsson E."/>
            <person name="Thelaus J."/>
            <person name="Ohrman C."/>
            <person name="Larkeryd A."/>
            <person name="Stenberg P."/>
        </authorList>
    </citation>
    <scope>NUCLEOTIDE SEQUENCE [LARGE SCALE GENOMIC DNA]</scope>
    <source>
        <strain evidence="2 3">FSC1006</strain>
    </source>
</reference>
<dbReference type="PROSITE" id="PS51186">
    <property type="entry name" value="GNAT"/>
    <property type="match status" value="1"/>
</dbReference>
<protein>
    <submittedName>
        <fullName evidence="2">Acetyltransferase</fullName>
    </submittedName>
</protein>
<dbReference type="EMBL" id="CP009574">
    <property type="protein sequence ID" value="AIT10066.1"/>
    <property type="molecule type" value="Genomic_DNA"/>
</dbReference>
<dbReference type="Gene3D" id="3.40.630.30">
    <property type="match status" value="1"/>
</dbReference>
<dbReference type="RefSeq" id="WP_040010441.1">
    <property type="nucleotide sequence ID" value="NZ_CP009574.1"/>
</dbReference>
<dbReference type="SUPFAM" id="SSF55729">
    <property type="entry name" value="Acyl-CoA N-acyltransferases (Nat)"/>
    <property type="match status" value="1"/>
</dbReference>
<dbReference type="InterPro" id="IPR016181">
    <property type="entry name" value="Acyl_CoA_acyltransferase"/>
</dbReference>
<dbReference type="STRING" id="1547445.LO80_08855"/>
<dbReference type="GO" id="GO:0016747">
    <property type="term" value="F:acyltransferase activity, transferring groups other than amino-acyl groups"/>
    <property type="evidence" value="ECO:0007669"/>
    <property type="project" value="InterPro"/>
</dbReference>
<dbReference type="AlphaFoldDB" id="A0A097ER65"/>
<proteinExistence type="predicted"/>
<evidence type="ECO:0000259" key="1">
    <source>
        <dbReference type="PROSITE" id="PS51186"/>
    </source>
</evidence>
<evidence type="ECO:0000313" key="3">
    <source>
        <dbReference type="Proteomes" id="UP000029672"/>
    </source>
</evidence>
<dbReference type="InterPro" id="IPR000182">
    <property type="entry name" value="GNAT_dom"/>
</dbReference>
<keyword evidence="3" id="KW-1185">Reference proteome</keyword>
<dbReference type="Pfam" id="PF13508">
    <property type="entry name" value="Acetyltransf_7"/>
    <property type="match status" value="1"/>
</dbReference>
<dbReference type="KEGG" id="frf:LO80_08855"/>